<dbReference type="CDD" id="cd16874">
    <property type="entry name" value="ARID_KDM5B"/>
    <property type="match status" value="1"/>
</dbReference>
<evidence type="ECO:0000256" key="14">
    <source>
        <dbReference type="ARBA" id="ARBA00023108"/>
    </source>
</evidence>
<dbReference type="InterPro" id="IPR001606">
    <property type="entry name" value="ARID_dom"/>
</dbReference>
<evidence type="ECO:0000256" key="11">
    <source>
        <dbReference type="ARBA" id="ARBA00023002"/>
    </source>
</evidence>
<dbReference type="GO" id="GO:0048511">
    <property type="term" value="P:rhythmic process"/>
    <property type="evidence" value="ECO:0007669"/>
    <property type="project" value="UniProtKB-KW"/>
</dbReference>
<keyword evidence="6" id="KW-0677">Repeat</keyword>
<dbReference type="GO" id="GO:0000785">
    <property type="term" value="C:chromatin"/>
    <property type="evidence" value="ECO:0007669"/>
    <property type="project" value="TreeGrafter"/>
</dbReference>
<dbReference type="SMART" id="SM00558">
    <property type="entry name" value="JmjC"/>
    <property type="match status" value="1"/>
</dbReference>
<evidence type="ECO:0000313" key="23">
    <source>
        <dbReference type="Ensembl" id="ENSTMTP00000017247.1"/>
    </source>
</evidence>
<keyword evidence="8" id="KW-0862">Zinc</keyword>
<evidence type="ECO:0000256" key="2">
    <source>
        <dbReference type="ARBA" id="ARBA00004123"/>
    </source>
</evidence>
<dbReference type="PROSITE" id="PS01359">
    <property type="entry name" value="ZF_PHD_1"/>
    <property type="match status" value="2"/>
</dbReference>
<evidence type="ECO:0000313" key="24">
    <source>
        <dbReference type="Proteomes" id="UP000472274"/>
    </source>
</evidence>
<dbReference type="GO" id="GO:0005654">
    <property type="term" value="C:nucleoplasm"/>
    <property type="evidence" value="ECO:0007669"/>
    <property type="project" value="UniProtKB-ARBA"/>
</dbReference>
<dbReference type="PROSITE" id="PS51184">
    <property type="entry name" value="JMJC"/>
    <property type="match status" value="1"/>
</dbReference>
<dbReference type="PROSITE" id="PS50016">
    <property type="entry name" value="ZF_PHD_2"/>
    <property type="match status" value="3"/>
</dbReference>
<feature type="domain" description="PHD-type" evidence="19">
    <location>
        <begin position="1407"/>
        <end position="1461"/>
    </location>
</feature>
<comment type="cofactor">
    <cofactor evidence="1">
        <name>Fe(2+)</name>
        <dbReference type="ChEBI" id="CHEBI:29033"/>
    </cofactor>
</comment>
<dbReference type="GO" id="GO:0003677">
    <property type="term" value="F:DNA binding"/>
    <property type="evidence" value="ECO:0007669"/>
    <property type="project" value="InterPro"/>
</dbReference>
<dbReference type="Pfam" id="PF02375">
    <property type="entry name" value="JmjN"/>
    <property type="match status" value="1"/>
</dbReference>
<evidence type="ECO:0000259" key="20">
    <source>
        <dbReference type="PROSITE" id="PS51011"/>
    </source>
</evidence>
<evidence type="ECO:0000256" key="7">
    <source>
        <dbReference type="ARBA" id="ARBA00022771"/>
    </source>
</evidence>
<dbReference type="Pfam" id="PF02928">
    <property type="entry name" value="zf-C5HC2"/>
    <property type="match status" value="1"/>
</dbReference>
<dbReference type="FunFam" id="3.30.40.10:FF:000023">
    <property type="entry name" value="Lysine (K)-specific demethylase 5A"/>
    <property type="match status" value="1"/>
</dbReference>
<dbReference type="EC" id="1.14.11.67" evidence="4"/>
<dbReference type="InterPro" id="IPR003347">
    <property type="entry name" value="JmjC_dom"/>
</dbReference>
<evidence type="ECO:0000256" key="13">
    <source>
        <dbReference type="ARBA" id="ARBA00023015"/>
    </source>
</evidence>
<evidence type="ECO:0000256" key="17">
    <source>
        <dbReference type="ARBA" id="ARBA00048734"/>
    </source>
</evidence>
<keyword evidence="9" id="KW-0156">Chromatin regulator</keyword>
<keyword evidence="16" id="KW-0539">Nucleus</keyword>
<feature type="domain" description="JmjN" evidence="21">
    <location>
        <begin position="30"/>
        <end position="71"/>
    </location>
</feature>
<dbReference type="GO" id="GO:0008270">
    <property type="term" value="F:zinc ion binding"/>
    <property type="evidence" value="ECO:0007669"/>
    <property type="project" value="UniProtKB-KW"/>
</dbReference>
<keyword evidence="12" id="KW-0408">Iron</keyword>
<dbReference type="InterPro" id="IPR003349">
    <property type="entry name" value="JmjN"/>
</dbReference>
<evidence type="ECO:0000256" key="12">
    <source>
        <dbReference type="ARBA" id="ARBA00023004"/>
    </source>
</evidence>
<keyword evidence="14" id="KW-0090">Biological rhythms</keyword>
<dbReference type="GeneTree" id="ENSGT00940000157076"/>
<dbReference type="PROSITE" id="PS51011">
    <property type="entry name" value="ARID"/>
    <property type="match status" value="1"/>
</dbReference>
<dbReference type="Proteomes" id="UP000472274">
    <property type="component" value="Unplaced"/>
</dbReference>
<evidence type="ECO:0000259" key="22">
    <source>
        <dbReference type="PROSITE" id="PS51184"/>
    </source>
</evidence>
<evidence type="ECO:0000256" key="4">
    <source>
        <dbReference type="ARBA" id="ARBA00012902"/>
    </source>
</evidence>
<dbReference type="SMART" id="SM00249">
    <property type="entry name" value="PHD"/>
    <property type="match status" value="3"/>
</dbReference>
<dbReference type="InterPro" id="IPR011011">
    <property type="entry name" value="Znf_FYVE_PHD"/>
</dbReference>
<evidence type="ECO:0000256" key="3">
    <source>
        <dbReference type="ARBA" id="ARBA00006801"/>
    </source>
</evidence>
<dbReference type="FunFam" id="1.10.150.60:FF:000001">
    <property type="entry name" value="Putative lysine-specific demethylase 5b"/>
    <property type="match status" value="1"/>
</dbReference>
<keyword evidence="10" id="KW-0223">Dioxygenase</keyword>
<dbReference type="Pfam" id="PF08429">
    <property type="entry name" value="PLU-1"/>
    <property type="match status" value="1"/>
</dbReference>
<dbReference type="InterPro" id="IPR004198">
    <property type="entry name" value="Znf_C5HC2"/>
</dbReference>
<comment type="catalytic activity">
    <reaction evidence="17">
        <text>N(6),N(6),N(6)-trimethyl-L-lysyl(4)-[histone H3] + 3 2-oxoglutarate + 3 O2 = L-lysyl(4)-[histone H3] + 3 formaldehyde + 3 succinate + 3 CO2</text>
        <dbReference type="Rhea" id="RHEA:60208"/>
        <dbReference type="Rhea" id="RHEA-COMP:15537"/>
        <dbReference type="Rhea" id="RHEA-COMP:15547"/>
        <dbReference type="ChEBI" id="CHEBI:15379"/>
        <dbReference type="ChEBI" id="CHEBI:16526"/>
        <dbReference type="ChEBI" id="CHEBI:16810"/>
        <dbReference type="ChEBI" id="CHEBI:16842"/>
        <dbReference type="ChEBI" id="CHEBI:29969"/>
        <dbReference type="ChEBI" id="CHEBI:30031"/>
        <dbReference type="ChEBI" id="CHEBI:61961"/>
        <dbReference type="EC" id="1.14.11.67"/>
    </reaction>
</comment>
<comment type="subcellular location">
    <subcellularLocation>
        <location evidence="2">Nucleus</location>
    </subcellularLocation>
</comment>
<dbReference type="InterPro" id="IPR048615">
    <property type="entry name" value="KDM5_C-hel"/>
</dbReference>
<feature type="domain" description="PHD-type" evidence="19">
    <location>
        <begin position="242"/>
        <end position="292"/>
    </location>
</feature>
<proteinExistence type="inferred from homology"/>
<feature type="domain" description="ARID" evidence="20">
    <location>
        <begin position="95"/>
        <end position="185"/>
    </location>
</feature>
<organism evidence="23 24">
    <name type="scientific">Terrapene triunguis</name>
    <name type="common">Three-toed box turtle</name>
    <dbReference type="NCBI Taxonomy" id="2587831"/>
    <lineage>
        <taxon>Eukaryota</taxon>
        <taxon>Metazoa</taxon>
        <taxon>Chordata</taxon>
        <taxon>Craniata</taxon>
        <taxon>Vertebrata</taxon>
        <taxon>Euteleostomi</taxon>
        <taxon>Archelosauria</taxon>
        <taxon>Testudinata</taxon>
        <taxon>Testudines</taxon>
        <taxon>Cryptodira</taxon>
        <taxon>Durocryptodira</taxon>
        <taxon>Testudinoidea</taxon>
        <taxon>Emydidae</taxon>
        <taxon>Terrapene</taxon>
    </lineage>
</organism>
<evidence type="ECO:0000256" key="15">
    <source>
        <dbReference type="ARBA" id="ARBA00023163"/>
    </source>
</evidence>
<protein>
    <recommendedName>
        <fullName evidence="4">[histone H3]-trimethyl-L-lysine(4) demethylase</fullName>
        <ecNumber evidence="4">1.14.11.67</ecNumber>
    </recommendedName>
</protein>
<dbReference type="CDD" id="cd15603">
    <property type="entry name" value="PHD1_KDM5B"/>
    <property type="match status" value="1"/>
</dbReference>
<dbReference type="InterPro" id="IPR047978">
    <property type="entry name" value="KDM5B_PHD1"/>
</dbReference>
<dbReference type="Pfam" id="PF21323">
    <property type="entry name" value="KDM5_C-hel"/>
    <property type="match status" value="1"/>
</dbReference>
<keyword evidence="5" id="KW-0479">Metal-binding</keyword>
<dbReference type="InterPro" id="IPR019787">
    <property type="entry name" value="Znf_PHD-finger"/>
</dbReference>
<reference evidence="23" key="2">
    <citation type="submission" date="2025-09" db="UniProtKB">
        <authorList>
            <consortium name="Ensembl"/>
        </authorList>
    </citation>
    <scope>IDENTIFICATION</scope>
</reference>
<evidence type="ECO:0000256" key="18">
    <source>
        <dbReference type="PROSITE-ProRule" id="PRU00146"/>
    </source>
</evidence>
<dbReference type="Pfam" id="PF00628">
    <property type="entry name" value="PHD"/>
    <property type="match status" value="3"/>
</dbReference>
<sequence length="1465" mass="166911">KIFPHPPCLSNMGGGGRIRYLGETELQVECPVFEPSWEEFADPFAFIHKIRPIAEQTGICKVRPPPDWQPPFACDVDKLHFTPRIQRLNELEAQTRVKLNFLDQIAKFWELQGCTLKIPHVERKILDLFQLNRLVAEEGGFDLVCKERKWTKIAIRMGFAPGKAVGSHIRAHYERILYPYNLFQSGASLLVSGVCATNIKMESDETPEAKTHNLRRRMGCTPANGKWHLNSQFGNFLLQVDLYVCLLCGSGNDEDRLLLCDGCDDSYHTFCLIPPLHDVPKGDWRCPQCLAQECNKPQEAFGFEQAARDYTLRTFGEMADAFKSDYFNMPVHMVPTELVEKEFWRLVSTIEEDVTVEYGADIASKEFGSGFPVRDRKIKLRPEEEEYLDSGWNLNNMPVMEQSVLAHITADICGMKLPWLYVGMCFSSFCWHIEDHWSYSINYLHWGEPKTWYGAPGYAAEQLEDVMKKLAPELFVSQPDLLHQLVTIMNPNTLMAHGVPVYRTNQCAGEFVITFPRAYHSGFNQGFNFAEAVNFCTVDWLPLGRQCVEHYRLLNRYCVFSHDEMICKMASKADVLDVVVASTVQKDMAIMIEDEKALRETVLKLGVTDSERMAFEMLPDDERQCIKCKTTCFMSAVYCSCKPGLLVCLYHVEDLCSCPTFKYTLGYRYKLDDLYPMMNALKLRAESYNEWASKVNEALEAKINNKRSLINFKALIEESEMRKFPDNDLLRHLRLVTQDADKCASVAQQLLNGKRQTRYRSGGGKSPNQLTVNELRLFVRQLYALPCVLSQTPLLKDLLNRVEAFQQHSQKLLSEEMPSAAELQELLNVSFEFDVDLPQLAELRIRLEQARWLEDVQQACLDQSALTLDDMRRLIDSGVGLTPHSAVEKAMAKLQELLTVSEHWDDKARNLIKARPRQSVSSLAAAVKEIEEIPAYLPNGIALKDAVQKAKDWLQEVEALQAGGRVPVLDTLVELVARGHSIPVHLDYLPRLESLVADVQAWKECAANTFLTENSPYSLLEVLSPRCDIGTLGLKRKQKKLKEPVPNGKKRGTRLESLCDLERALCESKETASAMAALGEARLKEMEALRSLRAANEGKVLSNEDDAEMKVCLCQKEPAAPLIQCELCRAVFHTSCVSVPSIFQGPYVWLCPHCHRSEKPPLEKILPLLASLQRIRVRLPEGDALRYMIERTVNWQHRAQQMLYSGNLKLIQDKIGSGLLYNRWQATAYQLPETNKVSQTIDAMSFSLPHDWDNRTMYLHSPFSSGQNCIPFHAISAELDELLMEAHLLQVSLPEIQELYQILFTKHSPVLQTEQRSLCLGDGVGSVERKLKRRFEREGFCGEKRARVKKLRTPKKKKLKLNPSKDLSNSKLERERERLFEVQRSSESHLLPLDMSFSEQEDSEDEDAICPAVNCLQPEGDEVDWVQCDGSCNQWFHQVCVGISPEMAEKEDYICISCTGKDSQY</sequence>
<dbReference type="SMART" id="SM00545">
    <property type="entry name" value="JmjN"/>
    <property type="match status" value="1"/>
</dbReference>
<dbReference type="InterPro" id="IPR036431">
    <property type="entry name" value="ARID_dom_sf"/>
</dbReference>
<evidence type="ECO:0000259" key="21">
    <source>
        <dbReference type="PROSITE" id="PS51183"/>
    </source>
</evidence>
<name>A0A674JBK0_9SAUR</name>
<keyword evidence="7 18" id="KW-0863">Zinc-finger</keyword>
<keyword evidence="24" id="KW-1185">Reference proteome</keyword>
<dbReference type="InterPro" id="IPR019786">
    <property type="entry name" value="Zinc_finger_PHD-type_CS"/>
</dbReference>
<dbReference type="InterPro" id="IPR013637">
    <property type="entry name" value="Lys_sp_deMease-like_dom"/>
</dbReference>
<evidence type="ECO:0000259" key="19">
    <source>
        <dbReference type="PROSITE" id="PS50016"/>
    </source>
</evidence>
<keyword evidence="11" id="KW-0560">Oxidoreductase</keyword>
<dbReference type="Gene3D" id="3.30.40.10">
    <property type="entry name" value="Zinc/RING finger domain, C3HC4 (zinc finger)"/>
    <property type="match status" value="2"/>
</dbReference>
<dbReference type="Pfam" id="PF02373">
    <property type="entry name" value="JmjC"/>
    <property type="match status" value="1"/>
</dbReference>
<dbReference type="CDD" id="cd15687">
    <property type="entry name" value="PHD3_KDM5B"/>
    <property type="match status" value="1"/>
</dbReference>
<accession>A0A674JBK0</accession>
<evidence type="ECO:0000256" key="1">
    <source>
        <dbReference type="ARBA" id="ARBA00001954"/>
    </source>
</evidence>
<keyword evidence="13" id="KW-0805">Transcription regulation</keyword>
<dbReference type="PANTHER" id="PTHR10694:SF3">
    <property type="entry name" value="LYSINE-SPECIFIC DEMETHYLASE 5B"/>
    <property type="match status" value="1"/>
</dbReference>
<dbReference type="Gene3D" id="2.60.120.650">
    <property type="entry name" value="Cupin"/>
    <property type="match status" value="1"/>
</dbReference>
<dbReference type="GO" id="GO:0006355">
    <property type="term" value="P:regulation of DNA-templated transcription"/>
    <property type="evidence" value="ECO:0007669"/>
    <property type="project" value="TreeGrafter"/>
</dbReference>
<evidence type="ECO:0000256" key="8">
    <source>
        <dbReference type="ARBA" id="ARBA00022833"/>
    </source>
</evidence>
<dbReference type="Pfam" id="PF01388">
    <property type="entry name" value="ARID"/>
    <property type="match status" value="1"/>
</dbReference>
<dbReference type="SUPFAM" id="SSF57903">
    <property type="entry name" value="FYVE/PHD zinc finger"/>
    <property type="match status" value="3"/>
</dbReference>
<dbReference type="SMART" id="SM01014">
    <property type="entry name" value="ARID"/>
    <property type="match status" value="1"/>
</dbReference>
<evidence type="ECO:0000256" key="6">
    <source>
        <dbReference type="ARBA" id="ARBA00022737"/>
    </source>
</evidence>
<dbReference type="SMART" id="SM00501">
    <property type="entry name" value="BRIGHT"/>
    <property type="match status" value="1"/>
</dbReference>
<evidence type="ECO:0000256" key="16">
    <source>
        <dbReference type="ARBA" id="ARBA00023242"/>
    </source>
</evidence>
<feature type="domain" description="JmjC" evidence="22">
    <location>
        <begin position="386"/>
        <end position="552"/>
    </location>
</feature>
<keyword evidence="15" id="KW-0804">Transcription</keyword>
<comment type="similarity">
    <text evidence="3">Belongs to the JARID1 histone demethylase family.</text>
</comment>
<dbReference type="InterPro" id="IPR047981">
    <property type="entry name" value="KDM5B_ARID"/>
</dbReference>
<dbReference type="InterPro" id="IPR001965">
    <property type="entry name" value="Znf_PHD"/>
</dbReference>
<dbReference type="InterPro" id="IPR047979">
    <property type="entry name" value="KDM5B_PHD3"/>
</dbReference>
<dbReference type="Gene3D" id="1.10.150.60">
    <property type="entry name" value="ARID DNA-binding domain"/>
    <property type="match status" value="1"/>
</dbReference>
<evidence type="ECO:0000256" key="5">
    <source>
        <dbReference type="ARBA" id="ARBA00022723"/>
    </source>
</evidence>
<evidence type="ECO:0000256" key="9">
    <source>
        <dbReference type="ARBA" id="ARBA00022853"/>
    </source>
</evidence>
<gene>
    <name evidence="23" type="primary">KDM5B</name>
</gene>
<dbReference type="SUPFAM" id="SSF46774">
    <property type="entry name" value="ARID-like"/>
    <property type="match status" value="1"/>
</dbReference>
<evidence type="ECO:0000256" key="10">
    <source>
        <dbReference type="ARBA" id="ARBA00022964"/>
    </source>
</evidence>
<dbReference type="PANTHER" id="PTHR10694">
    <property type="entry name" value="LYSINE-SPECIFIC DEMETHYLASE"/>
    <property type="match status" value="1"/>
</dbReference>
<feature type="domain" description="PHD-type" evidence="19">
    <location>
        <begin position="1109"/>
        <end position="1157"/>
    </location>
</feature>
<reference evidence="23" key="1">
    <citation type="submission" date="2025-08" db="UniProtKB">
        <authorList>
            <consortium name="Ensembl"/>
        </authorList>
    </citation>
    <scope>IDENTIFICATION</scope>
</reference>
<dbReference type="InterPro" id="IPR013083">
    <property type="entry name" value="Znf_RING/FYVE/PHD"/>
</dbReference>
<dbReference type="PROSITE" id="PS51183">
    <property type="entry name" value="JMJN"/>
    <property type="match status" value="1"/>
</dbReference>
<dbReference type="GO" id="GO:0034647">
    <property type="term" value="F:histone H3K4me/H3K4me2/H3K4me3 demethylase activity"/>
    <property type="evidence" value="ECO:0007669"/>
    <property type="project" value="UniProtKB-EC"/>
</dbReference>
<dbReference type="Ensembl" id="ENSTMTT00000017860.1">
    <property type="protein sequence ID" value="ENSTMTP00000017247.1"/>
    <property type="gene ID" value="ENSTMTG00000009892.1"/>
</dbReference>
<dbReference type="FunFam" id="2.60.120.650:FF:000001">
    <property type="entry name" value="Putative lysine-specific demethylase 5b"/>
    <property type="match status" value="1"/>
</dbReference>
<dbReference type="SUPFAM" id="SSF51197">
    <property type="entry name" value="Clavaminate synthase-like"/>
    <property type="match status" value="1"/>
</dbReference>